<feature type="domain" description="Sm" evidence="1">
    <location>
        <begin position="13"/>
        <end position="82"/>
    </location>
</feature>
<name>A0A832YTD4_9CREN</name>
<evidence type="ECO:0000313" key="3">
    <source>
        <dbReference type="Proteomes" id="UP000605805"/>
    </source>
</evidence>
<sequence>MRGDELMSYVSRSIVAELNKLIDKRITVRLVDGRTYTGKLISYDQSTLHLVLSDVEASEGGKYHKVIIAGNRISEIIVTEYPVFDAQEFANILTAKLNLRPDVVRVVPEINAVIVYDRIKISEAGVEGSGSLAQRIYEIYNEYIESKRRGGS</sequence>
<dbReference type="Pfam" id="PF01423">
    <property type="entry name" value="LSM"/>
    <property type="match status" value="1"/>
</dbReference>
<dbReference type="SUPFAM" id="SSF50182">
    <property type="entry name" value="Sm-like ribonucleoproteins"/>
    <property type="match status" value="1"/>
</dbReference>
<dbReference type="Proteomes" id="UP000605805">
    <property type="component" value="Unassembled WGS sequence"/>
</dbReference>
<accession>A0A832YTD4</accession>
<dbReference type="InterPro" id="IPR037156">
    <property type="entry name" value="Lsm_C_sf"/>
</dbReference>
<dbReference type="AlphaFoldDB" id="A0A832YTD4"/>
<dbReference type="Gene3D" id="3.30.310.60">
    <property type="entry name" value="Like-Sm ribonucleoprotein, C-terminal domain"/>
    <property type="match status" value="1"/>
</dbReference>
<dbReference type="CDD" id="cd11679">
    <property type="entry name" value="archaeal_Sm_like"/>
    <property type="match status" value="1"/>
</dbReference>
<proteinExistence type="predicted"/>
<organism evidence="2 3">
    <name type="scientific">Ignisphaera aggregans</name>
    <dbReference type="NCBI Taxonomy" id="334771"/>
    <lineage>
        <taxon>Archaea</taxon>
        <taxon>Thermoproteota</taxon>
        <taxon>Thermoprotei</taxon>
        <taxon>Desulfurococcales</taxon>
        <taxon>Desulfurococcaceae</taxon>
        <taxon>Ignisphaera</taxon>
    </lineage>
</organism>
<dbReference type="SMART" id="SM00651">
    <property type="entry name" value="Sm"/>
    <property type="match status" value="1"/>
</dbReference>
<dbReference type="InterPro" id="IPR010920">
    <property type="entry name" value="LSM_dom_sf"/>
</dbReference>
<dbReference type="Pfam" id="PF14894">
    <property type="entry name" value="Lsm_C"/>
    <property type="match status" value="1"/>
</dbReference>
<gene>
    <name evidence="2" type="ORF">EYH02_05070</name>
</gene>
<dbReference type="EMBL" id="DQTV01000097">
    <property type="protein sequence ID" value="HIP57420.1"/>
    <property type="molecule type" value="Genomic_DNA"/>
</dbReference>
<evidence type="ECO:0000259" key="1">
    <source>
        <dbReference type="PROSITE" id="PS52002"/>
    </source>
</evidence>
<dbReference type="GO" id="GO:0003723">
    <property type="term" value="F:RNA binding"/>
    <property type="evidence" value="ECO:0007669"/>
    <property type="project" value="InterPro"/>
</dbReference>
<protein>
    <submittedName>
        <fullName evidence="2">Sm ribonucleo</fullName>
    </submittedName>
</protein>
<dbReference type="InterPro" id="IPR028277">
    <property type="entry name" value="Lsm_C"/>
</dbReference>
<evidence type="ECO:0000313" key="2">
    <source>
        <dbReference type="EMBL" id="HIP57420.1"/>
    </source>
</evidence>
<dbReference type="InterPro" id="IPR001163">
    <property type="entry name" value="Sm_dom_euk/arc"/>
</dbReference>
<reference evidence="2" key="1">
    <citation type="journal article" date="2020" name="ISME J.">
        <title>Gammaproteobacteria mediating utilization of methyl-, sulfur- and petroleum organic compounds in deep ocean hydrothermal plumes.</title>
        <authorList>
            <person name="Zhou Z."/>
            <person name="Liu Y."/>
            <person name="Pan J."/>
            <person name="Cron B.R."/>
            <person name="Toner B.M."/>
            <person name="Anantharaman K."/>
            <person name="Breier J.A."/>
            <person name="Dick G.J."/>
            <person name="Li M."/>
        </authorList>
    </citation>
    <scope>NUCLEOTIDE SEQUENCE</scope>
    <source>
        <strain evidence="2">SZUA-1435</strain>
    </source>
</reference>
<dbReference type="Gene3D" id="2.30.30.100">
    <property type="match status" value="1"/>
</dbReference>
<comment type="caution">
    <text evidence="2">The sequence shown here is derived from an EMBL/GenBank/DDBJ whole genome shotgun (WGS) entry which is preliminary data.</text>
</comment>
<dbReference type="InterPro" id="IPR047575">
    <property type="entry name" value="Sm"/>
</dbReference>
<dbReference type="PROSITE" id="PS52002">
    <property type="entry name" value="SM"/>
    <property type="match status" value="1"/>
</dbReference>